<name>A0A4R0NEZ0_9SPHI</name>
<dbReference type="AlphaFoldDB" id="A0A4R0NEZ0"/>
<dbReference type="Proteomes" id="UP000293347">
    <property type="component" value="Unassembled WGS sequence"/>
</dbReference>
<accession>A0A4R0NEZ0</accession>
<evidence type="ECO:0000313" key="1">
    <source>
        <dbReference type="EMBL" id="TCC99030.1"/>
    </source>
</evidence>
<dbReference type="EMBL" id="SJSL01000006">
    <property type="protein sequence ID" value="TCC99030.1"/>
    <property type="molecule type" value="Genomic_DNA"/>
</dbReference>
<protein>
    <submittedName>
        <fullName evidence="1">Uncharacterized protein</fullName>
    </submittedName>
</protein>
<reference evidence="1 2" key="1">
    <citation type="submission" date="2019-02" db="EMBL/GenBank/DDBJ databases">
        <title>Pedobacter sp. RP-1-14 sp. nov., isolated from Arctic soil.</title>
        <authorList>
            <person name="Dahal R.H."/>
        </authorList>
    </citation>
    <scope>NUCLEOTIDE SEQUENCE [LARGE SCALE GENOMIC DNA]</scope>
    <source>
        <strain evidence="1 2">RP-1-14</strain>
    </source>
</reference>
<dbReference type="OrthoDB" id="772361at2"/>
<organism evidence="1 2">
    <name type="scientific">Pedobacter psychroterrae</name>
    <dbReference type="NCBI Taxonomy" id="2530453"/>
    <lineage>
        <taxon>Bacteria</taxon>
        <taxon>Pseudomonadati</taxon>
        <taxon>Bacteroidota</taxon>
        <taxon>Sphingobacteriia</taxon>
        <taxon>Sphingobacteriales</taxon>
        <taxon>Sphingobacteriaceae</taxon>
        <taxon>Pedobacter</taxon>
    </lineage>
</organism>
<proteinExistence type="predicted"/>
<sequence length="62" mass="7296">MKTKADHHEPHATKYSFPKKPVYYFHADEDFREDRDWGRDKDTDLSKGKFAISRIANNGVVQ</sequence>
<gene>
    <name evidence="1" type="ORF">EZ437_18025</name>
</gene>
<comment type="caution">
    <text evidence="1">The sequence shown here is derived from an EMBL/GenBank/DDBJ whole genome shotgun (WGS) entry which is preliminary data.</text>
</comment>
<keyword evidence="2" id="KW-1185">Reference proteome</keyword>
<evidence type="ECO:0000313" key="2">
    <source>
        <dbReference type="Proteomes" id="UP000293347"/>
    </source>
</evidence>
<dbReference type="RefSeq" id="WP_131597461.1">
    <property type="nucleotide sequence ID" value="NZ_SJSL01000006.1"/>
</dbReference>